<dbReference type="AlphaFoldDB" id="A0A0G9MNU7"/>
<evidence type="ECO:0000256" key="3">
    <source>
        <dbReference type="SAM" id="MobiDB-lite"/>
    </source>
</evidence>
<proteinExistence type="inferred from homology"/>
<evidence type="ECO:0000313" key="5">
    <source>
        <dbReference type="EMBL" id="KLE32259.1"/>
    </source>
</evidence>
<feature type="region of interest" description="Disordered" evidence="3">
    <location>
        <begin position="1"/>
        <end position="20"/>
    </location>
</feature>
<dbReference type="GO" id="GO:0044097">
    <property type="term" value="P:secretion by the type IV secretion system"/>
    <property type="evidence" value="ECO:0007669"/>
    <property type="project" value="InterPro"/>
</dbReference>
<comment type="subcellular location">
    <subcellularLocation>
        <location evidence="2">Cytoplasm</location>
    </subcellularLocation>
</comment>
<evidence type="ECO:0000256" key="1">
    <source>
        <dbReference type="ARBA" id="ARBA00006611"/>
    </source>
</evidence>
<protein>
    <recommendedName>
        <fullName evidence="2">Type IV secretion system protein</fullName>
    </recommendedName>
</protein>
<comment type="function">
    <text evidence="2">Part of the Type IV secretion system.</text>
</comment>
<name>A0A0G9MNU7_9SPHN</name>
<accession>A0A0G9MNU7</accession>
<keyword evidence="2" id="KW-0547">Nucleotide-binding</keyword>
<dbReference type="PANTHER" id="PTHR30486">
    <property type="entry name" value="TWITCHING MOTILITY PROTEIN PILT"/>
    <property type="match status" value="1"/>
</dbReference>
<evidence type="ECO:0000256" key="2">
    <source>
        <dbReference type="RuleBase" id="RU366071"/>
    </source>
</evidence>
<keyword evidence="6" id="KW-1185">Reference proteome</keyword>
<dbReference type="InterPro" id="IPR027417">
    <property type="entry name" value="P-loop_NTPase"/>
</dbReference>
<dbReference type="Pfam" id="PF00437">
    <property type="entry name" value="T2SSE"/>
    <property type="match status" value="1"/>
</dbReference>
<dbReference type="SUPFAM" id="SSF52540">
    <property type="entry name" value="P-loop containing nucleoside triphosphate hydrolases"/>
    <property type="match status" value="1"/>
</dbReference>
<sequence>MHQLGGEEASLTPPPEDAPQLPAGSVYLDAYLAPFRRWLDRDTVTEILVNKPGEIWIEDAATPGMQRVAIAEIDDKLVQRLAEQVARISHQGINREHPLLGATLPDGARIQFCGPPATRKHWAMAIRRHRRLDLPLDAYDSGPLKQDSEADMPDPVQQPIAFLRAAIQAKKTILISGGTSTGKTTFLNAMLGEIPRDERVVLVEDTPELKFPGANAVGLVAVKGELGEAKVTANELLQSALRLRPDRIVLGELRGAESVSFLRAINTGHPGSFSTVHANSLRGALEQLSLMVMQTGIGLSRADTIAYAGSVIDVIVQLKRSDGKRGIAAIAKASELVEAWN</sequence>
<feature type="domain" description="Bacterial type II secretion system protein E" evidence="4">
    <location>
        <begin position="33"/>
        <end position="304"/>
    </location>
</feature>
<reference evidence="5 6" key="1">
    <citation type="submission" date="2015-04" db="EMBL/GenBank/DDBJ databases">
        <title>The draft genome sequence of Erythrobacr gangjinensis K7-2.</title>
        <authorList>
            <person name="Zhuang L."/>
            <person name="Liu Y."/>
            <person name="Shao Z."/>
        </authorList>
    </citation>
    <scope>NUCLEOTIDE SEQUENCE [LARGE SCALE GENOMIC DNA]</scope>
    <source>
        <strain evidence="5 6">K7-2</strain>
    </source>
</reference>
<dbReference type="GO" id="GO:0016887">
    <property type="term" value="F:ATP hydrolysis activity"/>
    <property type="evidence" value="ECO:0007669"/>
    <property type="project" value="InterPro"/>
</dbReference>
<dbReference type="NCBIfam" id="TIGR02788">
    <property type="entry name" value="VirB11"/>
    <property type="match status" value="1"/>
</dbReference>
<dbReference type="Gene3D" id="3.30.450.90">
    <property type="match status" value="1"/>
</dbReference>
<dbReference type="GO" id="GO:0043684">
    <property type="term" value="C:type IV secretion system complex"/>
    <property type="evidence" value="ECO:0007669"/>
    <property type="project" value="UniProtKB-UniRule"/>
</dbReference>
<dbReference type="Proteomes" id="UP000053070">
    <property type="component" value="Unassembled WGS sequence"/>
</dbReference>
<dbReference type="STRING" id="502682.BMF35_a1020"/>
<dbReference type="InterPro" id="IPR001482">
    <property type="entry name" value="T2SS/T4SS_dom"/>
</dbReference>
<gene>
    <name evidence="5" type="ORF">AAW01_10075</name>
</gene>
<keyword evidence="2" id="KW-0067">ATP-binding</keyword>
<dbReference type="InterPro" id="IPR050921">
    <property type="entry name" value="T4SS_GSP_E_ATPase"/>
</dbReference>
<organism evidence="5 6">
    <name type="scientific">Aurantiacibacter gangjinensis</name>
    <dbReference type="NCBI Taxonomy" id="502682"/>
    <lineage>
        <taxon>Bacteria</taxon>
        <taxon>Pseudomonadati</taxon>
        <taxon>Pseudomonadota</taxon>
        <taxon>Alphaproteobacteria</taxon>
        <taxon>Sphingomonadales</taxon>
        <taxon>Erythrobacteraceae</taxon>
        <taxon>Aurantiacibacter</taxon>
    </lineage>
</organism>
<dbReference type="GO" id="GO:0005737">
    <property type="term" value="C:cytoplasm"/>
    <property type="evidence" value="ECO:0007669"/>
    <property type="project" value="UniProtKB-SubCell"/>
</dbReference>
<comment type="similarity">
    <text evidence="1 2">Belongs to the GSP E family.</text>
</comment>
<dbReference type="Gene3D" id="3.40.50.300">
    <property type="entry name" value="P-loop containing nucleotide triphosphate hydrolases"/>
    <property type="match status" value="1"/>
</dbReference>
<keyword evidence="2" id="KW-0963">Cytoplasm</keyword>
<comment type="caution">
    <text evidence="5">The sequence shown here is derived from an EMBL/GenBank/DDBJ whole genome shotgun (WGS) entry which is preliminary data.</text>
</comment>
<dbReference type="InterPro" id="IPR014155">
    <property type="entry name" value="VirB11"/>
</dbReference>
<dbReference type="GO" id="GO:0005524">
    <property type="term" value="F:ATP binding"/>
    <property type="evidence" value="ECO:0007669"/>
    <property type="project" value="UniProtKB-UniRule"/>
</dbReference>
<evidence type="ECO:0000313" key="6">
    <source>
        <dbReference type="Proteomes" id="UP000053070"/>
    </source>
</evidence>
<dbReference type="CDD" id="cd01130">
    <property type="entry name" value="VirB11-like_ATPase"/>
    <property type="match status" value="1"/>
</dbReference>
<dbReference type="EMBL" id="LBHC01000002">
    <property type="protein sequence ID" value="KLE32259.1"/>
    <property type="molecule type" value="Genomic_DNA"/>
</dbReference>
<evidence type="ECO:0000259" key="4">
    <source>
        <dbReference type="Pfam" id="PF00437"/>
    </source>
</evidence>
<dbReference type="PATRIC" id="fig|502682.8.peg.2057"/>
<dbReference type="PANTHER" id="PTHR30486:SF6">
    <property type="entry name" value="TYPE IV PILUS RETRACTATION ATPASE PILT"/>
    <property type="match status" value="1"/>
</dbReference>